<dbReference type="PROSITE" id="PS01137">
    <property type="entry name" value="TATD_1"/>
    <property type="match status" value="1"/>
</dbReference>
<keyword evidence="1 3" id="KW-0479">Metal-binding</keyword>
<dbReference type="GO" id="GO:0004536">
    <property type="term" value="F:DNA nuclease activity"/>
    <property type="evidence" value="ECO:0007669"/>
    <property type="project" value="InterPro"/>
</dbReference>
<feature type="binding site" evidence="3">
    <location>
        <position position="5"/>
    </location>
    <ligand>
        <name>a divalent metal cation</name>
        <dbReference type="ChEBI" id="CHEBI:60240"/>
        <label>1</label>
    </ligand>
</feature>
<gene>
    <name evidence="4" type="ORF">A2714_01150</name>
</gene>
<organism evidence="4 5">
    <name type="scientific">Candidatus Woesebacteria bacterium RIFCSPHIGHO2_01_FULL_38_9</name>
    <dbReference type="NCBI Taxonomy" id="1802492"/>
    <lineage>
        <taxon>Bacteria</taxon>
        <taxon>Candidatus Woeseibacteriota</taxon>
    </lineage>
</organism>
<dbReference type="PANTHER" id="PTHR46124:SF2">
    <property type="entry name" value="D-AMINOACYL-TRNA DEACYLASE"/>
    <property type="match status" value="1"/>
</dbReference>
<comment type="caution">
    <text evidence="4">The sequence shown here is derived from an EMBL/GenBank/DDBJ whole genome shotgun (WGS) entry which is preliminary data.</text>
</comment>
<dbReference type="CDD" id="cd01310">
    <property type="entry name" value="TatD_DNAse"/>
    <property type="match status" value="1"/>
</dbReference>
<reference evidence="4 5" key="1">
    <citation type="journal article" date="2016" name="Nat. Commun.">
        <title>Thousands of microbial genomes shed light on interconnected biogeochemical processes in an aquifer system.</title>
        <authorList>
            <person name="Anantharaman K."/>
            <person name="Brown C.T."/>
            <person name="Hug L.A."/>
            <person name="Sharon I."/>
            <person name="Castelle C.J."/>
            <person name="Probst A.J."/>
            <person name="Thomas B.C."/>
            <person name="Singh A."/>
            <person name="Wilkins M.J."/>
            <person name="Karaoz U."/>
            <person name="Brodie E.L."/>
            <person name="Williams K.H."/>
            <person name="Hubbard S.S."/>
            <person name="Banfield J.F."/>
        </authorList>
    </citation>
    <scope>NUCLEOTIDE SEQUENCE [LARGE SCALE GENOMIC DNA]</scope>
</reference>
<evidence type="ECO:0008006" key="6">
    <source>
        <dbReference type="Google" id="ProtNLM"/>
    </source>
</evidence>
<dbReference type="SUPFAM" id="SSF51556">
    <property type="entry name" value="Metallo-dependent hydrolases"/>
    <property type="match status" value="1"/>
</dbReference>
<dbReference type="GO" id="GO:0005829">
    <property type="term" value="C:cytosol"/>
    <property type="evidence" value="ECO:0007669"/>
    <property type="project" value="TreeGrafter"/>
</dbReference>
<feature type="binding site" evidence="3">
    <location>
        <position position="129"/>
    </location>
    <ligand>
        <name>a divalent metal cation</name>
        <dbReference type="ChEBI" id="CHEBI:60240"/>
        <label>2</label>
    </ligand>
</feature>
<feature type="binding site" evidence="3">
    <location>
        <position position="156"/>
    </location>
    <ligand>
        <name>a divalent metal cation</name>
        <dbReference type="ChEBI" id="CHEBI:60240"/>
        <label>2</label>
    </ligand>
</feature>
<sequence>MFDTHCHLNFQAFDTYFNEVIKRAFDAGVKHITVPGTDLETSKKAIVIAESYENIYAAVGIHPTKDLSTESLKSVIYKLEEIALSTKVASIGEIGLDYYRYRSSSAVQKQFFLAQLELSLKVDKSVIIHNRHASKDVLDILEGNWQNAYEGRMVFHCCEAEQEILNFAIKHDIFIGVDGDVTYDKEKMKFIKNVPLELLVIETDSPYIIPEPLHSKKVFPNEPKNLSYIAKKVAEIKKVAIEKLSETTLKNGLRLFGLT</sequence>
<evidence type="ECO:0000313" key="4">
    <source>
        <dbReference type="EMBL" id="OGM20188.1"/>
    </source>
</evidence>
<dbReference type="FunFam" id="3.20.20.140:FF:000005">
    <property type="entry name" value="TatD family hydrolase"/>
    <property type="match status" value="1"/>
</dbReference>
<feature type="binding site" evidence="3">
    <location>
        <position position="204"/>
    </location>
    <ligand>
        <name>a divalent metal cation</name>
        <dbReference type="ChEBI" id="CHEBI:60240"/>
        <label>1</label>
    </ligand>
</feature>
<dbReference type="InterPro" id="IPR032466">
    <property type="entry name" value="Metal_Hydrolase"/>
</dbReference>
<dbReference type="AlphaFoldDB" id="A0A1F7Y0L0"/>
<feature type="binding site" evidence="3">
    <location>
        <position position="7"/>
    </location>
    <ligand>
        <name>a divalent metal cation</name>
        <dbReference type="ChEBI" id="CHEBI:60240"/>
        <label>1</label>
    </ligand>
</feature>
<dbReference type="PIRSF" id="PIRSF005902">
    <property type="entry name" value="DNase_TatD"/>
    <property type="match status" value="1"/>
</dbReference>
<dbReference type="NCBIfam" id="TIGR00010">
    <property type="entry name" value="YchF/TatD family DNA exonuclease"/>
    <property type="match status" value="1"/>
</dbReference>
<dbReference type="InterPro" id="IPR001130">
    <property type="entry name" value="TatD-like"/>
</dbReference>
<dbReference type="PANTHER" id="PTHR46124">
    <property type="entry name" value="D-AMINOACYL-TRNA DEACYLASE"/>
    <property type="match status" value="1"/>
</dbReference>
<protein>
    <recommendedName>
        <fullName evidence="6">Hydrolase TatD</fullName>
    </recommendedName>
</protein>
<evidence type="ECO:0000256" key="3">
    <source>
        <dbReference type="PIRSR" id="PIRSR005902-1"/>
    </source>
</evidence>
<keyword evidence="2" id="KW-0378">Hydrolase</keyword>
<name>A0A1F7Y0L0_9BACT</name>
<evidence type="ECO:0000256" key="1">
    <source>
        <dbReference type="ARBA" id="ARBA00022723"/>
    </source>
</evidence>
<proteinExistence type="predicted"/>
<dbReference type="EMBL" id="MGGE01000049">
    <property type="protein sequence ID" value="OGM20188.1"/>
    <property type="molecule type" value="Genomic_DNA"/>
</dbReference>
<evidence type="ECO:0000313" key="5">
    <source>
        <dbReference type="Proteomes" id="UP000178419"/>
    </source>
</evidence>
<dbReference type="GO" id="GO:0046872">
    <property type="term" value="F:metal ion binding"/>
    <property type="evidence" value="ECO:0007669"/>
    <property type="project" value="UniProtKB-KW"/>
</dbReference>
<feature type="binding site" evidence="3">
    <location>
        <position position="93"/>
    </location>
    <ligand>
        <name>a divalent metal cation</name>
        <dbReference type="ChEBI" id="CHEBI:60240"/>
        <label>1</label>
    </ligand>
</feature>
<dbReference type="InterPro" id="IPR018228">
    <property type="entry name" value="DNase_TatD-rel_CS"/>
</dbReference>
<accession>A0A1F7Y0L0</accession>
<evidence type="ECO:0000256" key="2">
    <source>
        <dbReference type="ARBA" id="ARBA00022801"/>
    </source>
</evidence>
<dbReference type="Proteomes" id="UP000178419">
    <property type="component" value="Unassembled WGS sequence"/>
</dbReference>
<dbReference type="Pfam" id="PF01026">
    <property type="entry name" value="TatD_DNase"/>
    <property type="match status" value="1"/>
</dbReference>
<dbReference type="GO" id="GO:0016788">
    <property type="term" value="F:hydrolase activity, acting on ester bonds"/>
    <property type="evidence" value="ECO:0007669"/>
    <property type="project" value="InterPro"/>
</dbReference>
<dbReference type="InterPro" id="IPR015991">
    <property type="entry name" value="TatD/YcfH-like"/>
</dbReference>
<dbReference type="Gene3D" id="3.20.20.140">
    <property type="entry name" value="Metal-dependent hydrolases"/>
    <property type="match status" value="1"/>
</dbReference>